<name>A0A8H6ANL1_9HELO</name>
<dbReference type="InterPro" id="IPR008948">
    <property type="entry name" value="L-Aspartase-like"/>
</dbReference>
<reference evidence="1 2" key="1">
    <citation type="journal article" date="2020" name="Phytopathology">
        <title>A high-quality genome resource of Botrytis fragariae, a new and rapidly spreading fungal pathogen causing strawberry gray mold in the U.S.A.</title>
        <authorList>
            <person name="Wu Y."/>
            <person name="Saski C.A."/>
            <person name="Schnabel G."/>
            <person name="Xiao S."/>
            <person name="Hu M."/>
        </authorList>
    </citation>
    <scope>NUCLEOTIDE SEQUENCE [LARGE SCALE GENOMIC DNA]</scope>
    <source>
        <strain evidence="1 2">BVB16</strain>
    </source>
</reference>
<accession>A0A8H6ANL1</accession>
<dbReference type="AlphaFoldDB" id="A0A8H6ANL1"/>
<dbReference type="GO" id="GO:0016829">
    <property type="term" value="F:lyase activity"/>
    <property type="evidence" value="ECO:0007669"/>
    <property type="project" value="UniProtKB-KW"/>
</dbReference>
<dbReference type="RefSeq" id="XP_037189661.1">
    <property type="nucleotide sequence ID" value="XM_037339611.1"/>
</dbReference>
<dbReference type="Proteomes" id="UP000531561">
    <property type="component" value="Unassembled WGS sequence"/>
</dbReference>
<dbReference type="Pfam" id="PF00221">
    <property type="entry name" value="Lyase_aromatic"/>
    <property type="match status" value="1"/>
</dbReference>
<dbReference type="PANTHER" id="PTHR10362">
    <property type="entry name" value="HISTIDINE AMMONIA-LYASE"/>
    <property type="match status" value="1"/>
</dbReference>
<comment type="caution">
    <text evidence="1">The sequence shown here is derived from an EMBL/GenBank/DDBJ whole genome shotgun (WGS) entry which is preliminary data.</text>
</comment>
<evidence type="ECO:0000313" key="2">
    <source>
        <dbReference type="Proteomes" id="UP000531561"/>
    </source>
</evidence>
<dbReference type="OrthoDB" id="10051290at2759"/>
<dbReference type="InterPro" id="IPR001106">
    <property type="entry name" value="Aromatic_Lyase"/>
</dbReference>
<proteinExistence type="predicted"/>
<sequence length="86" mass="9562">MYRIPNGASGQSLKARAVQVSALAKSGNRELDDDLLYQDRHSIRTASQWIGPVLEDLQLAYRQVSTECNSVTDNSLVDTRELVGRI</sequence>
<dbReference type="Gene3D" id="1.20.200.10">
    <property type="entry name" value="Fumarase/aspartase (Central domain)"/>
    <property type="match status" value="1"/>
</dbReference>
<dbReference type="SUPFAM" id="SSF48557">
    <property type="entry name" value="L-aspartase-like"/>
    <property type="match status" value="1"/>
</dbReference>
<protein>
    <submittedName>
        <fullName evidence="1">Putative phenylalanine ammonia-lyase protein</fullName>
    </submittedName>
</protein>
<dbReference type="EMBL" id="JABFCT010000013">
    <property type="protein sequence ID" value="KAF5870714.1"/>
    <property type="molecule type" value="Genomic_DNA"/>
</dbReference>
<keyword evidence="1" id="KW-0456">Lyase</keyword>
<keyword evidence="2" id="KW-1185">Reference proteome</keyword>
<dbReference type="GeneID" id="59263303"/>
<evidence type="ECO:0000313" key="1">
    <source>
        <dbReference type="EMBL" id="KAF5870714.1"/>
    </source>
</evidence>
<organism evidence="1 2">
    <name type="scientific">Botrytis fragariae</name>
    <dbReference type="NCBI Taxonomy" id="1964551"/>
    <lineage>
        <taxon>Eukaryota</taxon>
        <taxon>Fungi</taxon>
        <taxon>Dikarya</taxon>
        <taxon>Ascomycota</taxon>
        <taxon>Pezizomycotina</taxon>
        <taxon>Leotiomycetes</taxon>
        <taxon>Helotiales</taxon>
        <taxon>Sclerotiniaceae</taxon>
        <taxon>Botrytis</taxon>
    </lineage>
</organism>
<gene>
    <name evidence="1" type="ORF">Bfra_009264</name>
</gene>